<dbReference type="AlphaFoldDB" id="A0AAD7G774"/>
<gene>
    <name evidence="2" type="ORF">B0H17DRAFT_261134</name>
</gene>
<dbReference type="Proteomes" id="UP001221757">
    <property type="component" value="Unassembled WGS sequence"/>
</dbReference>
<reference evidence="2" key="1">
    <citation type="submission" date="2023-03" db="EMBL/GenBank/DDBJ databases">
        <title>Massive genome expansion in bonnet fungi (Mycena s.s.) driven by repeated elements and novel gene families across ecological guilds.</title>
        <authorList>
            <consortium name="Lawrence Berkeley National Laboratory"/>
            <person name="Harder C.B."/>
            <person name="Miyauchi S."/>
            <person name="Viragh M."/>
            <person name="Kuo A."/>
            <person name="Thoen E."/>
            <person name="Andreopoulos B."/>
            <person name="Lu D."/>
            <person name="Skrede I."/>
            <person name="Drula E."/>
            <person name="Henrissat B."/>
            <person name="Morin E."/>
            <person name="Kohler A."/>
            <person name="Barry K."/>
            <person name="LaButti K."/>
            <person name="Morin E."/>
            <person name="Salamov A."/>
            <person name="Lipzen A."/>
            <person name="Mereny Z."/>
            <person name="Hegedus B."/>
            <person name="Baldrian P."/>
            <person name="Stursova M."/>
            <person name="Weitz H."/>
            <person name="Taylor A."/>
            <person name="Grigoriev I.V."/>
            <person name="Nagy L.G."/>
            <person name="Martin F."/>
            <person name="Kauserud H."/>
        </authorList>
    </citation>
    <scope>NUCLEOTIDE SEQUENCE</scope>
    <source>
        <strain evidence="2">CBHHK067</strain>
    </source>
</reference>
<comment type="caution">
    <text evidence="2">The sequence shown here is derived from an EMBL/GenBank/DDBJ whole genome shotgun (WGS) entry which is preliminary data.</text>
</comment>
<dbReference type="EMBL" id="JARKIE010000208">
    <property type="protein sequence ID" value="KAJ7666512.1"/>
    <property type="molecule type" value="Genomic_DNA"/>
</dbReference>
<name>A0AAD7G774_MYCRO</name>
<evidence type="ECO:0000256" key="1">
    <source>
        <dbReference type="SAM" id="MobiDB-lite"/>
    </source>
</evidence>
<feature type="region of interest" description="Disordered" evidence="1">
    <location>
        <begin position="229"/>
        <end position="281"/>
    </location>
</feature>
<feature type="region of interest" description="Disordered" evidence="1">
    <location>
        <begin position="1"/>
        <end position="143"/>
    </location>
</feature>
<proteinExistence type="predicted"/>
<organism evidence="2 3">
    <name type="scientific">Mycena rosella</name>
    <name type="common">Pink bonnet</name>
    <name type="synonym">Agaricus rosellus</name>
    <dbReference type="NCBI Taxonomy" id="1033263"/>
    <lineage>
        <taxon>Eukaryota</taxon>
        <taxon>Fungi</taxon>
        <taxon>Dikarya</taxon>
        <taxon>Basidiomycota</taxon>
        <taxon>Agaricomycotina</taxon>
        <taxon>Agaricomycetes</taxon>
        <taxon>Agaricomycetidae</taxon>
        <taxon>Agaricales</taxon>
        <taxon>Marasmiineae</taxon>
        <taxon>Mycenaceae</taxon>
        <taxon>Mycena</taxon>
    </lineage>
</organism>
<keyword evidence="3" id="KW-1185">Reference proteome</keyword>
<evidence type="ECO:0000313" key="2">
    <source>
        <dbReference type="EMBL" id="KAJ7666512.1"/>
    </source>
</evidence>
<protein>
    <submittedName>
        <fullName evidence="2">Uncharacterized protein</fullName>
    </submittedName>
</protein>
<evidence type="ECO:0000313" key="3">
    <source>
        <dbReference type="Proteomes" id="UP001221757"/>
    </source>
</evidence>
<feature type="compositionally biased region" description="Basic residues" evidence="1">
    <location>
        <begin position="245"/>
        <end position="257"/>
    </location>
</feature>
<feature type="compositionally biased region" description="Acidic residues" evidence="1">
    <location>
        <begin position="111"/>
        <end position="137"/>
    </location>
</feature>
<accession>A0AAD7G774</accession>
<sequence length="337" mass="36196">MARLTRQSAPKLIDSPSTTAANSTANSSPVFSTVSSSAGHDTPPTSDDELPVADDPKPAPKRRASARQVYVEVETRRGKGKTQAPVVSTKSKGKGKAPARAPVESSVLEGLDFDEDAELDESDGSGSEFVDDSDSDDAMPLPRARRSLEVFDFDLNDDDSDDDEAIMVDAAITMSLQRPGVASSSSSRPVSTNSHALLRARAAEARLAAAKRGVDNAVDDSQMDIDVSDLSSVPDSDDNMPLAKGKAKGGKRKKKVTVRSTPKKSMTTTEMRQQRREGRLQAKLAKRPNHLEEKALSKELGRKLTYVSLTLQTYHLCSSLAARLKNPLSPYASTTPN</sequence>
<feature type="compositionally biased region" description="Low complexity" evidence="1">
    <location>
        <begin position="15"/>
        <end position="37"/>
    </location>
</feature>